<reference evidence="3" key="1">
    <citation type="submission" date="2025-08" db="UniProtKB">
        <authorList>
            <consortium name="RefSeq"/>
        </authorList>
    </citation>
    <scope>IDENTIFICATION</scope>
    <source>
        <tissue evidence="3">Thorax and Abdomen</tissue>
    </source>
</reference>
<dbReference type="PANTHER" id="PTHR20957:SF0">
    <property type="entry name" value="RNA-BINDING PROTEIN 48"/>
    <property type="match status" value="1"/>
</dbReference>
<dbReference type="SUPFAM" id="SSF54928">
    <property type="entry name" value="RNA-binding domain, RBD"/>
    <property type="match status" value="1"/>
</dbReference>
<feature type="region of interest" description="Disordered" evidence="1">
    <location>
        <begin position="106"/>
        <end position="125"/>
    </location>
</feature>
<evidence type="ECO:0000256" key="1">
    <source>
        <dbReference type="SAM" id="MobiDB-lite"/>
    </source>
</evidence>
<gene>
    <name evidence="3" type="primary">LOC107222613</name>
</gene>
<dbReference type="InterPro" id="IPR039599">
    <property type="entry name" value="RBM48"/>
</dbReference>
<proteinExistence type="predicted"/>
<dbReference type="InterPro" id="IPR012677">
    <property type="entry name" value="Nucleotide-bd_a/b_plait_sf"/>
</dbReference>
<evidence type="ECO:0000313" key="2">
    <source>
        <dbReference type="Proteomes" id="UP000829291"/>
    </source>
</evidence>
<dbReference type="InterPro" id="IPR035979">
    <property type="entry name" value="RBD_domain_sf"/>
</dbReference>
<dbReference type="PANTHER" id="PTHR20957">
    <property type="entry name" value="RNA-BINDING PROTEIN 48"/>
    <property type="match status" value="1"/>
</dbReference>
<name>A0ABM3FWW3_NEOLC</name>
<dbReference type="Gene3D" id="3.30.70.330">
    <property type="match status" value="1"/>
</dbReference>
<dbReference type="GeneID" id="107222613"/>
<dbReference type="Proteomes" id="UP000829291">
    <property type="component" value="Chromosome 4"/>
</dbReference>
<feature type="region of interest" description="Disordered" evidence="1">
    <location>
        <begin position="284"/>
        <end position="319"/>
    </location>
</feature>
<sequence>MICGVPKLQLSEEIRRLASPYGDVKKVSLVPEYPTEEFTEAYHVHYGRIQSARIAKRFIDGKNFYGGLLHVFYAPELESISETRAKLLQRRRDIAIRIKRNQEDLANPETDSFTPKNQYHRKKKTPALPLTEDRLSQIYPGESLTSIYDGIPRSIDPRPVAEPSIPQNCPLPHSSKSLPDQEQLFAPYQPNDAVLIATSTRSSGNISSRSATVKHKNYKGQNIKERRFVKLTRPYIIDTRNMAKITTPSQNSIEDKTVFINIKKVESSIKIKLLPEEQKSKKRIVLKNPNTSSLLQPSPDLQSSISSAKSQIRKAMKKN</sequence>
<evidence type="ECO:0000313" key="3">
    <source>
        <dbReference type="RefSeq" id="XP_046592508.1"/>
    </source>
</evidence>
<feature type="compositionally biased region" description="Low complexity" evidence="1">
    <location>
        <begin position="292"/>
        <end position="307"/>
    </location>
</feature>
<keyword evidence="2" id="KW-1185">Reference proteome</keyword>
<protein>
    <submittedName>
        <fullName evidence="3">RNA-binding protein 48 isoform X2</fullName>
    </submittedName>
</protein>
<accession>A0ABM3FWW3</accession>
<organism evidence="2 3">
    <name type="scientific">Neodiprion lecontei</name>
    <name type="common">Redheaded pine sawfly</name>
    <dbReference type="NCBI Taxonomy" id="441921"/>
    <lineage>
        <taxon>Eukaryota</taxon>
        <taxon>Metazoa</taxon>
        <taxon>Ecdysozoa</taxon>
        <taxon>Arthropoda</taxon>
        <taxon>Hexapoda</taxon>
        <taxon>Insecta</taxon>
        <taxon>Pterygota</taxon>
        <taxon>Neoptera</taxon>
        <taxon>Endopterygota</taxon>
        <taxon>Hymenoptera</taxon>
        <taxon>Tenthredinoidea</taxon>
        <taxon>Diprionidae</taxon>
        <taxon>Diprioninae</taxon>
        <taxon>Neodiprion</taxon>
    </lineage>
</organism>
<dbReference type="RefSeq" id="XP_046592508.1">
    <property type="nucleotide sequence ID" value="XM_046736552.1"/>
</dbReference>